<dbReference type="GO" id="GO:0016758">
    <property type="term" value="F:hexosyltransferase activity"/>
    <property type="evidence" value="ECO:0007669"/>
    <property type="project" value="TreeGrafter"/>
</dbReference>
<gene>
    <name evidence="4" type="ORF">KTA_25910</name>
</gene>
<dbReference type="Pfam" id="PF03808">
    <property type="entry name" value="Glyco_tran_WecG"/>
    <property type="match status" value="1"/>
</dbReference>
<reference evidence="4" key="1">
    <citation type="submission" date="2018-12" db="EMBL/GenBank/DDBJ databases">
        <title>Novel natural products biosynthetic potential of the class Ktedonobacteria.</title>
        <authorList>
            <person name="Zheng Y."/>
            <person name="Saitou A."/>
            <person name="Wang C.M."/>
            <person name="Toyoda A."/>
            <person name="Minakuchi Y."/>
            <person name="Sekiguchi Y."/>
            <person name="Ueda K."/>
            <person name="Takano H."/>
            <person name="Sakai Y."/>
            <person name="Yokota A."/>
            <person name="Yabe S."/>
        </authorList>
    </citation>
    <scope>NUCLEOTIDE SEQUENCE</scope>
    <source>
        <strain evidence="4">A3-2</strain>
    </source>
</reference>
<dbReference type="NCBIfam" id="TIGR00696">
    <property type="entry name" value="wecG_tagA_cpsF"/>
    <property type="match status" value="1"/>
</dbReference>
<feature type="region of interest" description="Disordered" evidence="3">
    <location>
        <begin position="1"/>
        <end position="20"/>
    </location>
</feature>
<dbReference type="PANTHER" id="PTHR34136">
    <property type="match status" value="1"/>
</dbReference>
<evidence type="ECO:0000256" key="3">
    <source>
        <dbReference type="SAM" id="MobiDB-lite"/>
    </source>
</evidence>
<evidence type="ECO:0000256" key="2">
    <source>
        <dbReference type="ARBA" id="ARBA00022679"/>
    </source>
</evidence>
<organism evidence="4">
    <name type="scientific">Thermogemmatispora argillosa</name>
    <dbReference type="NCBI Taxonomy" id="2045280"/>
    <lineage>
        <taxon>Bacteria</taxon>
        <taxon>Bacillati</taxon>
        <taxon>Chloroflexota</taxon>
        <taxon>Ktedonobacteria</taxon>
        <taxon>Thermogemmatisporales</taxon>
        <taxon>Thermogemmatisporaceae</taxon>
        <taxon>Thermogemmatispora</taxon>
    </lineage>
</organism>
<sequence length="271" mass="30128">MMSSVEHVARTPSQRQGGRRSVSVLGVRIDRVTQEEAVTFIEEQIRRRRASGNRLPCCQIVTVNPEFVMEAQRNPAFRQAINEAALNVPDGIGVVWATRYLGQPAPERITGTDLIPALAERCATHGYRLYLLGAAPGVAEAAAARLCARFPGLQIAGTYAGSPDPAEEEAILQRLAAAQADLLCVAYGAPAQELWIWRNLSRLPVAVAMGVGGAFDFLSGRKKRAPRAWQRLGLEWLYRLYREPWRWRRMLALPRFALMVIFKGRGRHSQA</sequence>
<protein>
    <submittedName>
        <fullName evidence="4">WecB/TagA/CpsF family glycosyl transferase</fullName>
    </submittedName>
</protein>
<proteinExistence type="predicted"/>
<dbReference type="InterPro" id="IPR004629">
    <property type="entry name" value="WecG_TagA_CpsF"/>
</dbReference>
<dbReference type="CDD" id="cd06533">
    <property type="entry name" value="Glyco_transf_WecG_TagA"/>
    <property type="match status" value="1"/>
</dbReference>
<keyword evidence="2 4" id="KW-0808">Transferase</keyword>
<name>A0A455T4Y4_9CHLR</name>
<dbReference type="EMBL" id="AP019377">
    <property type="protein sequence ID" value="BBH94392.1"/>
    <property type="molecule type" value="Genomic_DNA"/>
</dbReference>
<dbReference type="PANTHER" id="PTHR34136:SF1">
    <property type="entry name" value="UDP-N-ACETYL-D-MANNOSAMINURONIC ACID TRANSFERASE"/>
    <property type="match status" value="1"/>
</dbReference>
<evidence type="ECO:0000256" key="1">
    <source>
        <dbReference type="ARBA" id="ARBA00022676"/>
    </source>
</evidence>
<dbReference type="AlphaFoldDB" id="A0A455T4Y4"/>
<evidence type="ECO:0000313" key="4">
    <source>
        <dbReference type="EMBL" id="BBH94392.1"/>
    </source>
</evidence>
<accession>A0A455T4Y4</accession>
<keyword evidence="1" id="KW-0328">Glycosyltransferase</keyword>